<evidence type="ECO:0000313" key="1">
    <source>
        <dbReference type="EMBL" id="RWY54174.1"/>
    </source>
</evidence>
<sequence length="171" mass="19278">MDKCKLLLTILILSLCSCHTELIENLRVVNNLYVDKDGTLYDGVAKGYFDPGELSGKTTFNHGVPEGDWTSYGHNGEIVQTGNSKVYYPKFKTIGPAKDVVRVNVNIFHEGNNLITEVFIINNSFINELIKQKDPTLFNKIIALLKSNNIPIDIKQVYRITFVKGELEKVD</sequence>
<keyword evidence="2" id="KW-1185">Reference proteome</keyword>
<dbReference type="Proteomes" id="UP000286701">
    <property type="component" value="Unassembled WGS sequence"/>
</dbReference>
<proteinExistence type="predicted"/>
<dbReference type="PROSITE" id="PS51257">
    <property type="entry name" value="PROKAR_LIPOPROTEIN"/>
    <property type="match status" value="1"/>
</dbReference>
<dbReference type="AlphaFoldDB" id="A0A444MRD0"/>
<name>A0A444MRD0_9SPHI</name>
<gene>
    <name evidence="1" type="ORF">EPL05_09030</name>
</gene>
<protein>
    <submittedName>
        <fullName evidence="1">Uncharacterized protein</fullName>
    </submittedName>
</protein>
<accession>A0A444MRD0</accession>
<evidence type="ECO:0000313" key="2">
    <source>
        <dbReference type="Proteomes" id="UP000286701"/>
    </source>
</evidence>
<organism evidence="1 2">
    <name type="scientific">Mucilaginibacter gilvus</name>
    <dbReference type="NCBI Taxonomy" id="2305909"/>
    <lineage>
        <taxon>Bacteria</taxon>
        <taxon>Pseudomonadati</taxon>
        <taxon>Bacteroidota</taxon>
        <taxon>Sphingobacteriia</taxon>
        <taxon>Sphingobacteriales</taxon>
        <taxon>Sphingobacteriaceae</taxon>
        <taxon>Mucilaginibacter</taxon>
    </lineage>
</organism>
<reference evidence="1 2" key="1">
    <citation type="submission" date="2019-01" db="EMBL/GenBank/DDBJ databases">
        <title>Mucilaginibacter antarcticum sp. nov., isolated from antarctic soil.</title>
        <authorList>
            <person name="Yan Y.-Q."/>
            <person name="Du Z.-J."/>
        </authorList>
    </citation>
    <scope>NUCLEOTIDE SEQUENCE [LARGE SCALE GENOMIC DNA]</scope>
    <source>
        <strain evidence="1 2">F01003</strain>
    </source>
</reference>
<dbReference type="EMBL" id="SBIW01000003">
    <property type="protein sequence ID" value="RWY54174.1"/>
    <property type="molecule type" value="Genomic_DNA"/>
</dbReference>
<comment type="caution">
    <text evidence="1">The sequence shown here is derived from an EMBL/GenBank/DDBJ whole genome shotgun (WGS) entry which is preliminary data.</text>
</comment>